<feature type="non-terminal residue" evidence="2">
    <location>
        <position position="1"/>
    </location>
</feature>
<name>A0A371I9V0_MUCPR</name>
<protein>
    <recommendedName>
        <fullName evidence="4">Transposase MuDR plant domain-containing protein</fullName>
    </recommendedName>
</protein>
<dbReference type="Proteomes" id="UP000257109">
    <property type="component" value="Unassembled WGS sequence"/>
</dbReference>
<evidence type="ECO:0000256" key="1">
    <source>
        <dbReference type="SAM" id="MobiDB-lite"/>
    </source>
</evidence>
<dbReference type="EMBL" id="QJKJ01000566">
    <property type="protein sequence ID" value="RDY11827.1"/>
    <property type="molecule type" value="Genomic_DNA"/>
</dbReference>
<accession>A0A371I9V0</accession>
<dbReference type="OrthoDB" id="1939383at2759"/>
<keyword evidence="3" id="KW-1185">Reference proteome</keyword>
<feature type="compositionally biased region" description="Basic and acidic residues" evidence="1">
    <location>
        <begin position="85"/>
        <end position="96"/>
    </location>
</feature>
<evidence type="ECO:0000313" key="3">
    <source>
        <dbReference type="Proteomes" id="UP000257109"/>
    </source>
</evidence>
<feature type="region of interest" description="Disordered" evidence="1">
    <location>
        <begin position="72"/>
        <end position="98"/>
    </location>
</feature>
<comment type="caution">
    <text evidence="2">The sequence shown here is derived from an EMBL/GenBank/DDBJ whole genome shotgun (WGS) entry which is preliminary data.</text>
</comment>
<evidence type="ECO:0000313" key="2">
    <source>
        <dbReference type="EMBL" id="RDY11827.1"/>
    </source>
</evidence>
<dbReference type="AlphaFoldDB" id="A0A371I9V0"/>
<gene>
    <name evidence="2" type="ORF">CR513_03447</name>
</gene>
<sequence length="125" mass="15108">MTRWSGEHHYEVKHINMARDTFVVHLSMKECSCRKWMKEAYEIVYHPIIYLVNDQHLWTTIEYPDVLPPPIKRMLGRPKKRRNKEPRELQRDETKMKRTGFITQFSRCKQHGHNKITCKIPPPPL</sequence>
<organism evidence="2 3">
    <name type="scientific">Mucuna pruriens</name>
    <name type="common">Velvet bean</name>
    <name type="synonym">Dolichos pruriens</name>
    <dbReference type="NCBI Taxonomy" id="157652"/>
    <lineage>
        <taxon>Eukaryota</taxon>
        <taxon>Viridiplantae</taxon>
        <taxon>Streptophyta</taxon>
        <taxon>Embryophyta</taxon>
        <taxon>Tracheophyta</taxon>
        <taxon>Spermatophyta</taxon>
        <taxon>Magnoliopsida</taxon>
        <taxon>eudicotyledons</taxon>
        <taxon>Gunneridae</taxon>
        <taxon>Pentapetalae</taxon>
        <taxon>rosids</taxon>
        <taxon>fabids</taxon>
        <taxon>Fabales</taxon>
        <taxon>Fabaceae</taxon>
        <taxon>Papilionoideae</taxon>
        <taxon>50 kb inversion clade</taxon>
        <taxon>NPAAA clade</taxon>
        <taxon>indigoferoid/millettioid clade</taxon>
        <taxon>Phaseoleae</taxon>
        <taxon>Mucuna</taxon>
    </lineage>
</organism>
<proteinExistence type="predicted"/>
<reference evidence="2" key="1">
    <citation type="submission" date="2018-05" db="EMBL/GenBank/DDBJ databases">
        <title>Draft genome of Mucuna pruriens seed.</title>
        <authorList>
            <person name="Nnadi N.E."/>
            <person name="Vos R."/>
            <person name="Hasami M.H."/>
            <person name="Devisetty U.K."/>
            <person name="Aguiy J.C."/>
        </authorList>
    </citation>
    <scope>NUCLEOTIDE SEQUENCE [LARGE SCALE GENOMIC DNA]</scope>
    <source>
        <strain evidence="2">JCA_2017</strain>
    </source>
</reference>
<feature type="compositionally biased region" description="Basic residues" evidence="1">
    <location>
        <begin position="74"/>
        <end position="84"/>
    </location>
</feature>
<evidence type="ECO:0008006" key="4">
    <source>
        <dbReference type="Google" id="ProtNLM"/>
    </source>
</evidence>